<dbReference type="Proteomes" id="UP000178065">
    <property type="component" value="Unassembled WGS sequence"/>
</dbReference>
<dbReference type="FunFam" id="3.30.70.100:FF:000001">
    <property type="entry name" value="ATPase copper transporting beta"/>
    <property type="match status" value="1"/>
</dbReference>
<reference evidence="3 4" key="1">
    <citation type="journal article" date="2016" name="Nat. Commun.">
        <title>Thousands of microbial genomes shed light on interconnected biogeochemical processes in an aquifer system.</title>
        <authorList>
            <person name="Anantharaman K."/>
            <person name="Brown C.T."/>
            <person name="Hug L.A."/>
            <person name="Sharon I."/>
            <person name="Castelle C.J."/>
            <person name="Probst A.J."/>
            <person name="Thomas B.C."/>
            <person name="Singh A."/>
            <person name="Wilkins M.J."/>
            <person name="Karaoz U."/>
            <person name="Brodie E.L."/>
            <person name="Williams K.H."/>
            <person name="Hubbard S.S."/>
            <person name="Banfield J.F."/>
        </authorList>
    </citation>
    <scope>NUCLEOTIDE SEQUENCE [LARGE SCALE GENOMIC DNA]</scope>
</reference>
<dbReference type="Pfam" id="PF00403">
    <property type="entry name" value="HMA"/>
    <property type="match status" value="1"/>
</dbReference>
<accession>A0A1G2QVL2</accession>
<dbReference type="InterPro" id="IPR006121">
    <property type="entry name" value="HMA_dom"/>
</dbReference>
<comment type="caution">
    <text evidence="3">The sequence shown here is derived from an EMBL/GenBank/DDBJ whole genome shotgun (WGS) entry which is preliminary data.</text>
</comment>
<dbReference type="AlphaFoldDB" id="A0A1G2QVL2"/>
<feature type="domain" description="HMA" evidence="2">
    <location>
        <begin position="2"/>
        <end position="68"/>
    </location>
</feature>
<protein>
    <recommendedName>
        <fullName evidence="2">HMA domain-containing protein</fullName>
    </recommendedName>
</protein>
<evidence type="ECO:0000313" key="4">
    <source>
        <dbReference type="Proteomes" id="UP000178065"/>
    </source>
</evidence>
<evidence type="ECO:0000256" key="1">
    <source>
        <dbReference type="ARBA" id="ARBA00022723"/>
    </source>
</evidence>
<dbReference type="InterPro" id="IPR001802">
    <property type="entry name" value="MerP/CopZ"/>
</dbReference>
<evidence type="ECO:0000259" key="2">
    <source>
        <dbReference type="PROSITE" id="PS50846"/>
    </source>
</evidence>
<dbReference type="PRINTS" id="PR00946">
    <property type="entry name" value="HGSCAVENGER"/>
</dbReference>
<dbReference type="STRING" id="1802448.A2672_02815"/>
<evidence type="ECO:0000313" key="3">
    <source>
        <dbReference type="EMBL" id="OHA64606.1"/>
    </source>
</evidence>
<dbReference type="EMBL" id="MHTT01000031">
    <property type="protein sequence ID" value="OHA64606.1"/>
    <property type="molecule type" value="Genomic_DNA"/>
</dbReference>
<organism evidence="3 4">
    <name type="scientific">Candidatus Wildermuthbacteria bacterium RIFCSPHIGHO2_01_FULL_49_22b</name>
    <dbReference type="NCBI Taxonomy" id="1802448"/>
    <lineage>
        <taxon>Bacteria</taxon>
        <taxon>Candidatus Wildermuthiibacteriota</taxon>
    </lineage>
</organism>
<proteinExistence type="predicted"/>
<name>A0A1G2QVL2_9BACT</name>
<dbReference type="Gene3D" id="3.30.70.100">
    <property type="match status" value="1"/>
</dbReference>
<dbReference type="PROSITE" id="PS50846">
    <property type="entry name" value="HMA_2"/>
    <property type="match status" value="1"/>
</dbReference>
<keyword evidence="1" id="KW-0479">Metal-binding</keyword>
<gene>
    <name evidence="3" type="ORF">A2672_02815</name>
</gene>
<dbReference type="GO" id="GO:0046872">
    <property type="term" value="F:metal ion binding"/>
    <property type="evidence" value="ECO:0007669"/>
    <property type="project" value="UniProtKB-KW"/>
</dbReference>
<dbReference type="InterPro" id="IPR036163">
    <property type="entry name" value="HMA_dom_sf"/>
</dbReference>
<dbReference type="SUPFAM" id="SSF55008">
    <property type="entry name" value="HMA, heavy metal-associated domain"/>
    <property type="match status" value="1"/>
</dbReference>
<sequence>MEKIELHIEGMHCGSCAVGIQMLTSQMEGVKLAEVSYGDKKGTFEFDSSKVSKDALVKAIGELGYRAS</sequence>
<dbReference type="CDD" id="cd00371">
    <property type="entry name" value="HMA"/>
    <property type="match status" value="1"/>
</dbReference>